<evidence type="ECO:0000313" key="2">
    <source>
        <dbReference type="Proteomes" id="UP000830671"/>
    </source>
</evidence>
<dbReference type="Proteomes" id="UP000830671">
    <property type="component" value="Chromosome 1"/>
</dbReference>
<dbReference type="GeneID" id="73335330"/>
<dbReference type="KEGG" id="clup:CLUP02_01278"/>
<sequence>LAPKATHSSIRRPPHLVSSLPALLPPIPAPCVLAEPYKDKRETSCDRNWLAPRVQVSSSLDRLDLPMGPCFDRPLNPALIDHEVNSISALFLILTIGRRRASRFFLAISTATWSATHLPCTGCAHSVACQSPSLSPALLH</sequence>
<dbReference type="EMBL" id="CP019471">
    <property type="protein sequence ID" value="UQC74627.1"/>
    <property type="molecule type" value="Genomic_DNA"/>
</dbReference>
<gene>
    <name evidence="1" type="ORF">CLUP02_01278</name>
</gene>
<protein>
    <submittedName>
        <fullName evidence="1">Uncharacterized protein</fullName>
    </submittedName>
</protein>
<organism evidence="1 2">
    <name type="scientific">Colletotrichum lupini</name>
    <dbReference type="NCBI Taxonomy" id="145971"/>
    <lineage>
        <taxon>Eukaryota</taxon>
        <taxon>Fungi</taxon>
        <taxon>Dikarya</taxon>
        <taxon>Ascomycota</taxon>
        <taxon>Pezizomycotina</taxon>
        <taxon>Sordariomycetes</taxon>
        <taxon>Hypocreomycetidae</taxon>
        <taxon>Glomerellales</taxon>
        <taxon>Glomerellaceae</taxon>
        <taxon>Colletotrichum</taxon>
        <taxon>Colletotrichum acutatum species complex</taxon>
    </lineage>
</organism>
<name>A0A9Q8SDP4_9PEZI</name>
<keyword evidence="2" id="KW-1185">Reference proteome</keyword>
<evidence type="ECO:0000313" key="1">
    <source>
        <dbReference type="EMBL" id="UQC74627.1"/>
    </source>
</evidence>
<feature type="non-terminal residue" evidence="1">
    <location>
        <position position="1"/>
    </location>
</feature>
<dbReference type="AlphaFoldDB" id="A0A9Q8SDP4"/>
<dbReference type="RefSeq" id="XP_049136277.1">
    <property type="nucleotide sequence ID" value="XM_049280320.1"/>
</dbReference>
<accession>A0A9Q8SDP4</accession>
<reference evidence="1" key="1">
    <citation type="journal article" date="2021" name="Mol. Plant Microbe Interact.">
        <title>Complete Genome Sequence of the Plant-Pathogenic Fungus Colletotrichum lupini.</title>
        <authorList>
            <person name="Baroncelli R."/>
            <person name="Pensec F."/>
            <person name="Da Lio D."/>
            <person name="Boufleur T."/>
            <person name="Vicente I."/>
            <person name="Sarrocco S."/>
            <person name="Picot A."/>
            <person name="Baraldi E."/>
            <person name="Sukno S."/>
            <person name="Thon M."/>
            <person name="Le Floch G."/>
        </authorList>
    </citation>
    <scope>NUCLEOTIDE SEQUENCE</scope>
    <source>
        <strain evidence="1">IMI 504893</strain>
    </source>
</reference>
<proteinExistence type="predicted"/>